<proteinExistence type="predicted"/>
<sequence>MVRNGEEQRGDRRCRAVVGDGGDAYQPEREMQEGWGWRRCRILSTGYQKQVGSRRGFFIRGAAFNLCKRATQARFENDRISNRSSSWTDTFNNIAGNISAICHQYASTTKHSFGIPSIRLHNAFTTSNATDSSLPPNYLPYANAGTASYPTEYPHAQQLIVSL</sequence>
<organism evidence="1 2">
    <name type="scientific">Protea cynaroides</name>
    <dbReference type="NCBI Taxonomy" id="273540"/>
    <lineage>
        <taxon>Eukaryota</taxon>
        <taxon>Viridiplantae</taxon>
        <taxon>Streptophyta</taxon>
        <taxon>Embryophyta</taxon>
        <taxon>Tracheophyta</taxon>
        <taxon>Spermatophyta</taxon>
        <taxon>Magnoliopsida</taxon>
        <taxon>Proteales</taxon>
        <taxon>Proteaceae</taxon>
        <taxon>Protea</taxon>
    </lineage>
</organism>
<gene>
    <name evidence="1" type="ORF">NE237_021020</name>
</gene>
<comment type="caution">
    <text evidence="1">The sequence shown here is derived from an EMBL/GenBank/DDBJ whole genome shotgun (WGS) entry which is preliminary data.</text>
</comment>
<name>A0A9Q0H8C2_9MAGN</name>
<protein>
    <submittedName>
        <fullName evidence="1">Uncharacterized protein</fullName>
    </submittedName>
</protein>
<dbReference type="AlphaFoldDB" id="A0A9Q0H8C2"/>
<evidence type="ECO:0000313" key="1">
    <source>
        <dbReference type="EMBL" id="KAJ4961110.1"/>
    </source>
</evidence>
<reference evidence="1" key="1">
    <citation type="journal article" date="2023" name="Plant J.">
        <title>The genome of the king protea, Protea cynaroides.</title>
        <authorList>
            <person name="Chang J."/>
            <person name="Duong T.A."/>
            <person name="Schoeman C."/>
            <person name="Ma X."/>
            <person name="Roodt D."/>
            <person name="Barker N."/>
            <person name="Li Z."/>
            <person name="Van de Peer Y."/>
            <person name="Mizrachi E."/>
        </authorList>
    </citation>
    <scope>NUCLEOTIDE SEQUENCE</scope>
    <source>
        <tissue evidence="1">Young leaves</tissue>
    </source>
</reference>
<evidence type="ECO:0000313" key="2">
    <source>
        <dbReference type="Proteomes" id="UP001141806"/>
    </source>
</evidence>
<dbReference type="EMBL" id="JAMYWD010000009">
    <property type="protein sequence ID" value="KAJ4961110.1"/>
    <property type="molecule type" value="Genomic_DNA"/>
</dbReference>
<keyword evidence="2" id="KW-1185">Reference proteome</keyword>
<accession>A0A9Q0H8C2</accession>
<dbReference type="Proteomes" id="UP001141806">
    <property type="component" value="Unassembled WGS sequence"/>
</dbReference>